<evidence type="ECO:0000313" key="1">
    <source>
        <dbReference type="EMBL" id="CAF4291670.1"/>
    </source>
</evidence>
<sequence>QSEFDLMKTNSDEKNETIAYLSSKHGVLKEFRTYYENNRLKVSSPTSNSDKSQRYLFEIDLNNILAIC</sequence>
<gene>
    <name evidence="1" type="ORF">KXQ929_LOCUS45021</name>
</gene>
<dbReference type="AlphaFoldDB" id="A0A820HD75"/>
<accession>A0A820HD75</accession>
<protein>
    <submittedName>
        <fullName evidence="1">Uncharacterized protein</fullName>
    </submittedName>
</protein>
<proteinExistence type="predicted"/>
<organism evidence="1 2">
    <name type="scientific">Adineta steineri</name>
    <dbReference type="NCBI Taxonomy" id="433720"/>
    <lineage>
        <taxon>Eukaryota</taxon>
        <taxon>Metazoa</taxon>
        <taxon>Spiralia</taxon>
        <taxon>Gnathifera</taxon>
        <taxon>Rotifera</taxon>
        <taxon>Eurotatoria</taxon>
        <taxon>Bdelloidea</taxon>
        <taxon>Adinetida</taxon>
        <taxon>Adinetidae</taxon>
        <taxon>Adineta</taxon>
    </lineage>
</organism>
<dbReference type="Proteomes" id="UP000663868">
    <property type="component" value="Unassembled WGS sequence"/>
</dbReference>
<dbReference type="EMBL" id="CAJOBB010013517">
    <property type="protein sequence ID" value="CAF4291670.1"/>
    <property type="molecule type" value="Genomic_DNA"/>
</dbReference>
<feature type="non-terminal residue" evidence="1">
    <location>
        <position position="68"/>
    </location>
</feature>
<name>A0A820HD75_9BILA</name>
<feature type="non-terminal residue" evidence="1">
    <location>
        <position position="1"/>
    </location>
</feature>
<evidence type="ECO:0000313" key="2">
    <source>
        <dbReference type="Proteomes" id="UP000663868"/>
    </source>
</evidence>
<reference evidence="1" key="1">
    <citation type="submission" date="2021-02" db="EMBL/GenBank/DDBJ databases">
        <authorList>
            <person name="Nowell W R."/>
        </authorList>
    </citation>
    <scope>NUCLEOTIDE SEQUENCE</scope>
</reference>
<comment type="caution">
    <text evidence="1">The sequence shown here is derived from an EMBL/GenBank/DDBJ whole genome shotgun (WGS) entry which is preliminary data.</text>
</comment>